<dbReference type="GO" id="GO:0005615">
    <property type="term" value="C:extracellular space"/>
    <property type="evidence" value="ECO:0007669"/>
    <property type="project" value="TreeGrafter"/>
</dbReference>
<dbReference type="Gene3D" id="1.20.5.320">
    <property type="entry name" value="6-Phosphogluconate Dehydrogenase, domain 3"/>
    <property type="match status" value="1"/>
</dbReference>
<sequence>MTSPFFQFLPSLYELKLDLSHYSLAGLGGGSISNILCKSDKMRLPVLFGIVLLVTDVGHCQYPCVQPPYCSRGPMGFPGIPGTPGIPGMQGPPGPRGERGLPGPIGSPGARGLAGLMGPQGPAGETGPPGESLPGPAGPRGLPGPPGLAGPIGPPGTAGPAGPRGMAGLDGPAGPPGAPGLSAIGRPGPAGPAGPPGKTGPAGPQGPRGEPGVSCSCPDIKVIQQQLTKLELAITYSFVRKVGEKYFVSNKERQRFKKAVEFCSQLGLQLALPQSEEENSALTEVFGDAYKTVWINVNKEKAQGNFTLDANNRPLTFTKWGAGQPDASVQDVGCTTVSKNGFWEVTKECFLNAYVVCQI</sequence>
<dbReference type="AlphaFoldDB" id="A0A3P9P8W0"/>
<feature type="compositionally biased region" description="Low complexity" evidence="3">
    <location>
        <begin position="158"/>
        <end position="172"/>
    </location>
</feature>
<dbReference type="InterPro" id="IPR008160">
    <property type="entry name" value="Collagen"/>
</dbReference>
<evidence type="ECO:0000259" key="4">
    <source>
        <dbReference type="PROSITE" id="PS50041"/>
    </source>
</evidence>
<feature type="region of interest" description="Disordered" evidence="3">
    <location>
        <begin position="83"/>
        <end position="213"/>
    </location>
</feature>
<dbReference type="PANTHER" id="PTHR24023">
    <property type="entry name" value="COLLAGEN ALPHA"/>
    <property type="match status" value="1"/>
</dbReference>
<protein>
    <submittedName>
        <fullName evidence="5">Pulmonary surfactant-associated protein D-like</fullName>
    </submittedName>
</protein>
<dbReference type="Pfam" id="PF00059">
    <property type="entry name" value="Lectin_C"/>
    <property type="match status" value="1"/>
</dbReference>
<dbReference type="Gene3D" id="3.10.100.10">
    <property type="entry name" value="Mannose-Binding Protein A, subunit A"/>
    <property type="match status" value="1"/>
</dbReference>
<dbReference type="STRING" id="8081.ENSPREP00000018252"/>
<evidence type="ECO:0000313" key="6">
    <source>
        <dbReference type="Proteomes" id="UP000242638"/>
    </source>
</evidence>
<dbReference type="InterPro" id="IPR016186">
    <property type="entry name" value="C-type_lectin-like/link_sf"/>
</dbReference>
<organism evidence="5 6">
    <name type="scientific">Poecilia reticulata</name>
    <name type="common">Guppy</name>
    <name type="synonym">Acanthophacelus reticulatus</name>
    <dbReference type="NCBI Taxonomy" id="8081"/>
    <lineage>
        <taxon>Eukaryota</taxon>
        <taxon>Metazoa</taxon>
        <taxon>Chordata</taxon>
        <taxon>Craniata</taxon>
        <taxon>Vertebrata</taxon>
        <taxon>Euteleostomi</taxon>
        <taxon>Actinopterygii</taxon>
        <taxon>Neopterygii</taxon>
        <taxon>Teleostei</taxon>
        <taxon>Neoteleostei</taxon>
        <taxon>Acanthomorphata</taxon>
        <taxon>Ovalentaria</taxon>
        <taxon>Atherinomorphae</taxon>
        <taxon>Cyprinodontiformes</taxon>
        <taxon>Poeciliidae</taxon>
        <taxon>Poeciliinae</taxon>
        <taxon>Poecilia</taxon>
    </lineage>
</organism>
<dbReference type="SUPFAM" id="SSF56436">
    <property type="entry name" value="C-type lectin-like"/>
    <property type="match status" value="1"/>
</dbReference>
<evidence type="ECO:0000256" key="1">
    <source>
        <dbReference type="ARBA" id="ARBA00022837"/>
    </source>
</evidence>
<name>A0A3P9P8W0_POERE</name>
<dbReference type="InterPro" id="IPR050149">
    <property type="entry name" value="Collagen_superfamily"/>
</dbReference>
<dbReference type="Proteomes" id="UP000242638">
    <property type="component" value="Unassembled WGS sequence"/>
</dbReference>
<dbReference type="GeneTree" id="ENSGT00940000154368"/>
<evidence type="ECO:0000256" key="2">
    <source>
        <dbReference type="ARBA" id="ARBA00023119"/>
    </source>
</evidence>
<feature type="domain" description="C-type lectin" evidence="4">
    <location>
        <begin position="246"/>
        <end position="344"/>
    </location>
</feature>
<keyword evidence="2" id="KW-0176">Collagen</keyword>
<evidence type="ECO:0000313" key="5">
    <source>
        <dbReference type="Ensembl" id="ENSPREP00000018252.1"/>
    </source>
</evidence>
<proteinExistence type="predicted"/>
<reference evidence="6" key="1">
    <citation type="submission" date="2013-11" db="EMBL/GenBank/DDBJ databases">
        <title>The genomic landscape of the Guanapo guppy.</title>
        <authorList>
            <person name="Kuenstner A."/>
            <person name="Dreyer C."/>
        </authorList>
    </citation>
    <scope>NUCLEOTIDE SEQUENCE</scope>
    <source>
        <strain evidence="6">Guanapo</strain>
    </source>
</reference>
<reference evidence="5" key="2">
    <citation type="submission" date="2025-08" db="UniProtKB">
        <authorList>
            <consortium name="Ensembl"/>
        </authorList>
    </citation>
    <scope>IDENTIFICATION</scope>
    <source>
        <strain evidence="5">Guanapo</strain>
    </source>
</reference>
<dbReference type="GO" id="GO:0005581">
    <property type="term" value="C:collagen trimer"/>
    <property type="evidence" value="ECO:0007669"/>
    <property type="project" value="UniProtKB-KW"/>
</dbReference>
<feature type="compositionally biased region" description="Pro residues" evidence="3">
    <location>
        <begin position="142"/>
        <end position="154"/>
    </location>
</feature>
<reference evidence="5" key="3">
    <citation type="submission" date="2025-09" db="UniProtKB">
        <authorList>
            <consortium name="Ensembl"/>
        </authorList>
    </citation>
    <scope>IDENTIFICATION</scope>
    <source>
        <strain evidence="5">Guanapo</strain>
    </source>
</reference>
<accession>A0A3P9P8W0</accession>
<dbReference type="InterPro" id="IPR016187">
    <property type="entry name" value="CTDL_fold"/>
</dbReference>
<keyword evidence="1" id="KW-0106">Calcium</keyword>
<dbReference type="Bgee" id="ENSPREG00000012362">
    <property type="expression patterns" value="Expressed in head and 1 other cell type or tissue"/>
</dbReference>
<dbReference type="SMART" id="SM00034">
    <property type="entry name" value="CLECT"/>
    <property type="match status" value="1"/>
</dbReference>
<dbReference type="Pfam" id="PF01391">
    <property type="entry name" value="Collagen"/>
    <property type="match status" value="2"/>
</dbReference>
<dbReference type="Ensembl" id="ENSPRET00000018450.1">
    <property type="protein sequence ID" value="ENSPREP00000018252.1"/>
    <property type="gene ID" value="ENSPREG00000012362.1"/>
</dbReference>
<dbReference type="PROSITE" id="PS50041">
    <property type="entry name" value="C_TYPE_LECTIN_2"/>
    <property type="match status" value="1"/>
</dbReference>
<dbReference type="OMA" id="QGSKGYM"/>
<dbReference type="PANTHER" id="PTHR24023:SF1112">
    <property type="entry name" value="COL_CUTICLE_N DOMAIN-CONTAINING PROTEIN-RELATED"/>
    <property type="match status" value="1"/>
</dbReference>
<dbReference type="GO" id="GO:0030198">
    <property type="term" value="P:extracellular matrix organization"/>
    <property type="evidence" value="ECO:0007669"/>
    <property type="project" value="TreeGrafter"/>
</dbReference>
<keyword evidence="6" id="KW-1185">Reference proteome</keyword>
<evidence type="ECO:0000256" key="3">
    <source>
        <dbReference type="SAM" id="MobiDB-lite"/>
    </source>
</evidence>
<dbReference type="GO" id="GO:0030020">
    <property type="term" value="F:extracellular matrix structural constituent conferring tensile strength"/>
    <property type="evidence" value="ECO:0007669"/>
    <property type="project" value="TreeGrafter"/>
</dbReference>
<dbReference type="InterPro" id="IPR001304">
    <property type="entry name" value="C-type_lectin-like"/>
</dbReference>
<dbReference type="GO" id="GO:0031012">
    <property type="term" value="C:extracellular matrix"/>
    <property type="evidence" value="ECO:0007669"/>
    <property type="project" value="TreeGrafter"/>
</dbReference>